<evidence type="ECO:0000256" key="2">
    <source>
        <dbReference type="ARBA" id="ARBA00022670"/>
    </source>
</evidence>
<dbReference type="GO" id="GO:0004190">
    <property type="term" value="F:aspartic-type endopeptidase activity"/>
    <property type="evidence" value="ECO:0007669"/>
    <property type="project" value="UniProtKB-KW"/>
</dbReference>
<name>A0A222VU19_9PSEU</name>
<comment type="similarity">
    <text evidence="1">Belongs to the peptidase A31 family.</text>
</comment>
<evidence type="ECO:0000313" key="5">
    <source>
        <dbReference type="EMBL" id="SDD42944.1"/>
    </source>
</evidence>
<sequence>MRPRVLVAGVGNVALGDDGFGVEVVQRLEGEALPDWVQIADYGVGGAGHGRIDGDLVGGYDTTILVDATPRGRQGGSLCVLEVELGDHPDGVPALLASHGIRPEGALRLLQLLGGDAGRVLVVCCEPVKTTGVGLSREAAGAAEDALRIVTDLVWGNDPEISVTRLLTTPDDLVDPEAPRQFEPVRGQ</sequence>
<dbReference type="InterPro" id="IPR023430">
    <property type="entry name" value="Pept_HybD-like_dom_sf"/>
</dbReference>
<dbReference type="Gene3D" id="3.40.50.1450">
    <property type="entry name" value="HybD-like"/>
    <property type="match status" value="1"/>
</dbReference>
<dbReference type="STRING" id="530584.SAMN05421630_108152"/>
<dbReference type="KEGG" id="pmad:BAY61_23155"/>
<dbReference type="GO" id="GO:0016485">
    <property type="term" value="P:protein processing"/>
    <property type="evidence" value="ECO:0007669"/>
    <property type="project" value="TreeGrafter"/>
</dbReference>
<keyword evidence="2 5" id="KW-0645">Protease</keyword>
<dbReference type="Proteomes" id="UP000199494">
    <property type="component" value="Unassembled WGS sequence"/>
</dbReference>
<dbReference type="AlphaFoldDB" id="A0A222VU19"/>
<keyword evidence="3" id="KW-0064">Aspartyl protease</keyword>
<dbReference type="EMBL" id="FMZE01000008">
    <property type="protein sequence ID" value="SDD42944.1"/>
    <property type="molecule type" value="Genomic_DNA"/>
</dbReference>
<dbReference type="OrthoDB" id="3828930at2"/>
<accession>A0A222VU19</accession>
<organism evidence="5 6">
    <name type="scientific">Prauserella marina</name>
    <dbReference type="NCBI Taxonomy" id="530584"/>
    <lineage>
        <taxon>Bacteria</taxon>
        <taxon>Bacillati</taxon>
        <taxon>Actinomycetota</taxon>
        <taxon>Actinomycetes</taxon>
        <taxon>Pseudonocardiales</taxon>
        <taxon>Pseudonocardiaceae</taxon>
        <taxon>Prauserella</taxon>
    </lineage>
</organism>
<dbReference type="RefSeq" id="WP_091807772.1">
    <property type="nucleotide sequence ID" value="NZ_CP016353.1"/>
</dbReference>
<dbReference type="GO" id="GO:0008047">
    <property type="term" value="F:enzyme activator activity"/>
    <property type="evidence" value="ECO:0007669"/>
    <property type="project" value="InterPro"/>
</dbReference>
<keyword evidence="6" id="KW-1185">Reference proteome</keyword>
<dbReference type="SUPFAM" id="SSF53163">
    <property type="entry name" value="HybD-like"/>
    <property type="match status" value="1"/>
</dbReference>
<evidence type="ECO:0000313" key="6">
    <source>
        <dbReference type="Proteomes" id="UP000199494"/>
    </source>
</evidence>
<reference evidence="5 6" key="1">
    <citation type="submission" date="2016-10" db="EMBL/GenBank/DDBJ databases">
        <authorList>
            <person name="de Groot N.N."/>
        </authorList>
    </citation>
    <scope>NUCLEOTIDE SEQUENCE [LARGE SCALE GENOMIC DNA]</scope>
    <source>
        <strain evidence="5 6">CGMCC 4.5506</strain>
    </source>
</reference>
<evidence type="ECO:0000256" key="4">
    <source>
        <dbReference type="ARBA" id="ARBA00022801"/>
    </source>
</evidence>
<dbReference type="InterPro" id="IPR000671">
    <property type="entry name" value="Peptidase_A31"/>
</dbReference>
<proteinExistence type="inferred from homology"/>
<evidence type="ECO:0000256" key="1">
    <source>
        <dbReference type="ARBA" id="ARBA00006814"/>
    </source>
</evidence>
<dbReference type="NCBIfam" id="TIGR00072">
    <property type="entry name" value="hydrog_prot"/>
    <property type="match status" value="1"/>
</dbReference>
<dbReference type="PANTHER" id="PTHR30302:SF1">
    <property type="entry name" value="HYDROGENASE 2 MATURATION PROTEASE"/>
    <property type="match status" value="1"/>
</dbReference>
<protein>
    <submittedName>
        <fullName evidence="5">Hydrogenase maturation protease</fullName>
    </submittedName>
</protein>
<gene>
    <name evidence="5" type="ORF">SAMN05421630_108152</name>
</gene>
<keyword evidence="4" id="KW-0378">Hydrolase</keyword>
<evidence type="ECO:0000256" key="3">
    <source>
        <dbReference type="ARBA" id="ARBA00022750"/>
    </source>
</evidence>
<dbReference type="PRINTS" id="PR00446">
    <property type="entry name" value="HYDRGNUPTAKE"/>
</dbReference>
<dbReference type="PANTHER" id="PTHR30302">
    <property type="entry name" value="HYDROGENASE 1 MATURATION PROTEASE"/>
    <property type="match status" value="1"/>
</dbReference>